<dbReference type="PROSITE" id="PS50994">
    <property type="entry name" value="INTEGRASE"/>
    <property type="match status" value="1"/>
</dbReference>
<dbReference type="GO" id="GO:0015074">
    <property type="term" value="P:DNA integration"/>
    <property type="evidence" value="ECO:0007669"/>
    <property type="project" value="InterPro"/>
</dbReference>
<dbReference type="EMBL" id="FUZE01000040">
    <property type="protein sequence ID" value="SKC12589.1"/>
    <property type="molecule type" value="Genomic_DNA"/>
</dbReference>
<evidence type="ECO:0000313" key="2">
    <source>
        <dbReference type="EMBL" id="SKC12589.1"/>
    </source>
</evidence>
<dbReference type="Pfam" id="PF00665">
    <property type="entry name" value="rve"/>
    <property type="match status" value="1"/>
</dbReference>
<dbReference type="Gene3D" id="3.30.420.10">
    <property type="entry name" value="Ribonuclease H-like superfamily/Ribonuclease H"/>
    <property type="match status" value="1"/>
</dbReference>
<name>A0AAX2IP97_9FLAO</name>
<dbReference type="SUPFAM" id="SSF53098">
    <property type="entry name" value="Ribonuclease H-like"/>
    <property type="match status" value="1"/>
</dbReference>
<organism evidence="3 5">
    <name type="scientific">Chryseobacterium balustinum</name>
    <dbReference type="NCBI Taxonomy" id="246"/>
    <lineage>
        <taxon>Bacteria</taxon>
        <taxon>Pseudomonadati</taxon>
        <taxon>Bacteroidota</taxon>
        <taxon>Flavobacteriia</taxon>
        <taxon>Flavobacteriales</taxon>
        <taxon>Weeksellaceae</taxon>
        <taxon>Chryseobacterium group</taxon>
        <taxon>Chryseobacterium</taxon>
    </lineage>
</organism>
<dbReference type="Proteomes" id="UP000190669">
    <property type="component" value="Unassembled WGS sequence"/>
</dbReference>
<evidence type="ECO:0000313" key="5">
    <source>
        <dbReference type="Proteomes" id="UP000251937"/>
    </source>
</evidence>
<dbReference type="PANTHER" id="PTHR47515">
    <property type="entry name" value="LOW CALCIUM RESPONSE LOCUS PROTEIN T"/>
    <property type="match status" value="1"/>
</dbReference>
<dbReference type="InterPro" id="IPR001584">
    <property type="entry name" value="Integrase_cat-core"/>
</dbReference>
<dbReference type="PANTHER" id="PTHR47515:SF2">
    <property type="entry name" value="INTEGRASE CORE DOMAIN PROTEIN"/>
    <property type="match status" value="1"/>
</dbReference>
<evidence type="ECO:0000259" key="1">
    <source>
        <dbReference type="PROSITE" id="PS50994"/>
    </source>
</evidence>
<sequence length="104" mass="12050">MDFMHDSLENGKNVRSFNIIDDFNIEILNITIDMSVPSERVISQLEQLIDWRGKPEKIRVDNGSEFIAEKLKDWCNKNEIALRYIQPGKSTTAKAFLKEVYASK</sequence>
<gene>
    <name evidence="3" type="ORF">NCTC11212_03493</name>
    <name evidence="2" type="ORF">SAMN05421800_14020</name>
</gene>
<dbReference type="KEGG" id="cbp:EB354_05275"/>
<dbReference type="RefSeq" id="WP_079467207.1">
    <property type="nucleotide sequence ID" value="NZ_CP033934.1"/>
</dbReference>
<reference evidence="2 4" key="1">
    <citation type="submission" date="2017-02" db="EMBL/GenBank/DDBJ databases">
        <authorList>
            <person name="Varghese N."/>
            <person name="Submissions S."/>
        </authorList>
    </citation>
    <scope>NUCLEOTIDE SEQUENCE [LARGE SCALE GENOMIC DNA]</scope>
    <source>
        <strain evidence="2 4">DSM 16775</strain>
    </source>
</reference>
<proteinExistence type="predicted"/>
<evidence type="ECO:0000313" key="3">
    <source>
        <dbReference type="EMBL" id="SQA91856.1"/>
    </source>
</evidence>
<comment type="caution">
    <text evidence="3">The sequence shown here is derived from an EMBL/GenBank/DDBJ whole genome shotgun (WGS) entry which is preliminary data.</text>
</comment>
<dbReference type="GO" id="GO:0003676">
    <property type="term" value="F:nucleic acid binding"/>
    <property type="evidence" value="ECO:0007669"/>
    <property type="project" value="InterPro"/>
</dbReference>
<feature type="domain" description="Integrase catalytic" evidence="1">
    <location>
        <begin position="1"/>
        <end position="104"/>
    </location>
</feature>
<keyword evidence="4" id="KW-1185">Reference proteome</keyword>
<accession>A0AAX2IP97</accession>
<dbReference type="InterPro" id="IPR012337">
    <property type="entry name" value="RNaseH-like_sf"/>
</dbReference>
<protein>
    <submittedName>
        <fullName evidence="3">Integrase core domain</fullName>
    </submittedName>
    <submittedName>
        <fullName evidence="2">Transposase</fullName>
    </submittedName>
</protein>
<dbReference type="InterPro" id="IPR036397">
    <property type="entry name" value="RNaseH_sf"/>
</dbReference>
<evidence type="ECO:0000313" key="4">
    <source>
        <dbReference type="Proteomes" id="UP000190669"/>
    </source>
</evidence>
<dbReference type="AlphaFoldDB" id="A0AAX2IP97"/>
<reference evidence="3 5" key="2">
    <citation type="submission" date="2018-06" db="EMBL/GenBank/DDBJ databases">
        <authorList>
            <consortium name="Pathogen Informatics"/>
            <person name="Doyle S."/>
        </authorList>
    </citation>
    <scope>NUCLEOTIDE SEQUENCE [LARGE SCALE GENOMIC DNA]</scope>
    <source>
        <strain evidence="3 5">NCTC11212</strain>
    </source>
</reference>
<dbReference type="EMBL" id="UAVR01000017">
    <property type="protein sequence ID" value="SQA91856.1"/>
    <property type="molecule type" value="Genomic_DNA"/>
</dbReference>
<dbReference type="Proteomes" id="UP000251937">
    <property type="component" value="Unassembled WGS sequence"/>
</dbReference>